<dbReference type="Proteomes" id="UP001474181">
    <property type="component" value="Unassembled WGS sequence"/>
</dbReference>
<dbReference type="InterPro" id="IPR036388">
    <property type="entry name" value="WH-like_DNA-bd_sf"/>
</dbReference>
<accession>A0ABV1X9R0</accession>
<reference evidence="1 2" key="1">
    <citation type="submission" date="2024-06" db="EMBL/GenBank/DDBJ databases">
        <title>The Natural Products Discovery Center: Release of the First 8490 Sequenced Strains for Exploring Actinobacteria Biosynthetic Diversity.</title>
        <authorList>
            <person name="Kalkreuter E."/>
            <person name="Kautsar S.A."/>
            <person name="Yang D."/>
            <person name="Bader C.D."/>
            <person name="Teijaro C.N."/>
            <person name="Fluegel L."/>
            <person name="Davis C.M."/>
            <person name="Simpson J.R."/>
            <person name="Lauterbach L."/>
            <person name="Steele A.D."/>
            <person name="Gui C."/>
            <person name="Meng S."/>
            <person name="Li G."/>
            <person name="Viehrig K."/>
            <person name="Ye F."/>
            <person name="Su P."/>
            <person name="Kiefer A.F."/>
            <person name="Nichols A."/>
            <person name="Cepeda A.J."/>
            <person name="Yan W."/>
            <person name="Fan B."/>
            <person name="Jiang Y."/>
            <person name="Adhikari A."/>
            <person name="Zheng C.-J."/>
            <person name="Schuster L."/>
            <person name="Cowan T.M."/>
            <person name="Smanski M.J."/>
            <person name="Chevrette M.G."/>
            <person name="De Carvalho L.P.S."/>
            <person name="Shen B."/>
        </authorList>
    </citation>
    <scope>NUCLEOTIDE SEQUENCE [LARGE SCALE GENOMIC DNA]</scope>
    <source>
        <strain evidence="1 2">NPDC000234</strain>
    </source>
</reference>
<evidence type="ECO:0000313" key="1">
    <source>
        <dbReference type="EMBL" id="MER7185766.1"/>
    </source>
</evidence>
<comment type="caution">
    <text evidence="1">The sequence shown here is derived from an EMBL/GenBank/DDBJ whole genome shotgun (WGS) entry which is preliminary data.</text>
</comment>
<dbReference type="SUPFAM" id="SSF46785">
    <property type="entry name" value="Winged helix' DNA-binding domain"/>
    <property type="match status" value="1"/>
</dbReference>
<dbReference type="EMBL" id="JBEPEK010000483">
    <property type="protein sequence ID" value="MER7185766.1"/>
    <property type="molecule type" value="Genomic_DNA"/>
</dbReference>
<protein>
    <submittedName>
        <fullName evidence="1">Transcriptional regulator</fullName>
    </submittedName>
</protein>
<dbReference type="Gene3D" id="1.10.10.10">
    <property type="entry name" value="Winged helix-like DNA-binding domain superfamily/Winged helix DNA-binding domain"/>
    <property type="match status" value="1"/>
</dbReference>
<sequence>MGEDNGGFTDPSDGVLTEAAAVFGLLASPARLHIMWALSQGESDVTRLALGER</sequence>
<dbReference type="InterPro" id="IPR036390">
    <property type="entry name" value="WH_DNA-bd_sf"/>
</dbReference>
<keyword evidence="2" id="KW-1185">Reference proteome</keyword>
<name>A0ABV1X9R0_9ACTN</name>
<evidence type="ECO:0000313" key="2">
    <source>
        <dbReference type="Proteomes" id="UP001474181"/>
    </source>
</evidence>
<proteinExistence type="predicted"/>
<gene>
    <name evidence="1" type="ORF">ABT404_40985</name>
</gene>
<feature type="non-terminal residue" evidence="1">
    <location>
        <position position="53"/>
    </location>
</feature>
<organism evidence="1 2">
    <name type="scientific">Streptomyces hyaluromycini</name>
    <dbReference type="NCBI Taxonomy" id="1377993"/>
    <lineage>
        <taxon>Bacteria</taxon>
        <taxon>Bacillati</taxon>
        <taxon>Actinomycetota</taxon>
        <taxon>Actinomycetes</taxon>
        <taxon>Kitasatosporales</taxon>
        <taxon>Streptomycetaceae</taxon>
        <taxon>Streptomyces</taxon>
    </lineage>
</organism>